<dbReference type="HOGENOM" id="CLU_1945443_0_0_9"/>
<dbReference type="Proteomes" id="UP000002895">
    <property type="component" value="Plasmid pTG9790"/>
</dbReference>
<sequence>MLMNYIDYFNQQVEIYFKELMLHHRKVYERNRIFLEKQGDQEYLRKFEDDFEESRNCSKAILRSSLQILPSKLEDQKFSNQRECQKFCNDVIYKQVKPYLAYGIELEEANLRATANQYIRIIKEKEGKE</sequence>
<dbReference type="PATRIC" id="fig|768486.3.peg.2755"/>
<evidence type="ECO:0000313" key="1">
    <source>
        <dbReference type="EMBL" id="AEJ87186.1"/>
    </source>
</evidence>
<geneLocation type="plasmid" evidence="1 2">
    <name>pTG9790</name>
</geneLocation>
<evidence type="ECO:0000313" key="2">
    <source>
        <dbReference type="Proteomes" id="UP000002895"/>
    </source>
</evidence>
<organism evidence="1 2">
    <name type="scientific">Enterococcus hirae (strain ATCC 9790 / DSM 20160 / JCM 8729 / LMG 6399 / NBRC 3181 / NCIMB 6459 / NCDO 1258 / NCTC 12367 / WDCM 00089 / R)</name>
    <dbReference type="NCBI Taxonomy" id="768486"/>
    <lineage>
        <taxon>Bacteria</taxon>
        <taxon>Bacillati</taxon>
        <taxon>Bacillota</taxon>
        <taxon>Bacilli</taxon>
        <taxon>Lactobacillales</taxon>
        <taxon>Enterococcaceae</taxon>
        <taxon>Enterococcus</taxon>
    </lineage>
</organism>
<accession>G0YP66</accession>
<dbReference type="KEGG" id="ehr:EHR_3023"/>
<name>G0YP66_ENTHA</name>
<gene>
    <name evidence="1" type="ordered locus">EHR_3023</name>
</gene>
<reference evidence="1" key="1">
    <citation type="submission" date="2010-12" db="EMBL/GenBank/DDBJ databases">
        <title>Sequence of the endemic plasmid pTG9790 of Enterococcus faecalis ATCC9790.</title>
        <authorList>
            <person name="Gaechter T."/>
            <person name="Wunderlin C."/>
            <person name="Schmidheini T."/>
            <person name="Solioz M."/>
        </authorList>
    </citation>
    <scope>NUCLEOTIDE SEQUENCE [LARGE SCALE GENOMIC DNA]</scope>
    <source>
        <strain evidence="1">ATCC 9790</strain>
        <plasmid evidence="1">pTG9790</plasmid>
    </source>
</reference>
<dbReference type="EMBL" id="HQ724512">
    <property type="protein sequence ID" value="AEJ87186.1"/>
    <property type="molecule type" value="Genomic_DNA"/>
</dbReference>
<proteinExistence type="predicted"/>
<keyword evidence="2" id="KW-1185">Reference proteome</keyword>
<dbReference type="AlphaFoldDB" id="G0YP66"/>
<keyword evidence="1" id="KW-0614">Plasmid</keyword>
<protein>
    <submittedName>
        <fullName evidence="1">Uncharacterized protein</fullName>
    </submittedName>
</protein>